<gene>
    <name evidence="2" type="ORF">PPNO1_LOCUS3871</name>
</gene>
<proteinExistence type="predicted"/>
<dbReference type="OrthoDB" id="10249419at2759"/>
<name>A0A9P1H225_9PEZI</name>
<dbReference type="AlphaFoldDB" id="A0A9P1H225"/>
<accession>A0A9P1H225</accession>
<dbReference type="EMBL" id="CALLCH030000010">
    <property type="protein sequence ID" value="CAI4214140.1"/>
    <property type="molecule type" value="Genomic_DNA"/>
</dbReference>
<dbReference type="PANTHER" id="PTHR35006">
    <property type="entry name" value="GLYOXALASE FAMILY PROTEIN (AFU_ORTHOLOGUE AFUA_5G14830)"/>
    <property type="match status" value="1"/>
</dbReference>
<comment type="caution">
    <text evidence="2">The sequence shown here is derived from an EMBL/GenBank/DDBJ whole genome shotgun (WGS) entry which is preliminary data.</text>
</comment>
<dbReference type="Pfam" id="PF00903">
    <property type="entry name" value="Glyoxalase"/>
    <property type="match status" value="1"/>
</dbReference>
<feature type="domain" description="Glyoxalase/fosfomycin resistance/dioxygenase" evidence="1">
    <location>
        <begin position="15"/>
        <end position="118"/>
    </location>
</feature>
<dbReference type="InterPro" id="IPR029068">
    <property type="entry name" value="Glyas_Bleomycin-R_OHBP_Dase"/>
</dbReference>
<dbReference type="PANTHER" id="PTHR35006:SF2">
    <property type="entry name" value="GLYOXALASE FAMILY PROTEIN (AFU_ORTHOLOGUE AFUA_5G14830)"/>
    <property type="match status" value="1"/>
</dbReference>
<keyword evidence="3" id="KW-1185">Reference proteome</keyword>
<organism evidence="2 3">
    <name type="scientific">Parascedosporium putredinis</name>
    <dbReference type="NCBI Taxonomy" id="1442378"/>
    <lineage>
        <taxon>Eukaryota</taxon>
        <taxon>Fungi</taxon>
        <taxon>Dikarya</taxon>
        <taxon>Ascomycota</taxon>
        <taxon>Pezizomycotina</taxon>
        <taxon>Sordariomycetes</taxon>
        <taxon>Hypocreomycetidae</taxon>
        <taxon>Microascales</taxon>
        <taxon>Microascaceae</taxon>
        <taxon>Parascedosporium</taxon>
    </lineage>
</organism>
<dbReference type="Gene3D" id="3.10.180.10">
    <property type="entry name" value="2,3-Dihydroxybiphenyl 1,2-Dioxygenase, domain 1"/>
    <property type="match status" value="1"/>
</dbReference>
<dbReference type="InterPro" id="IPR004360">
    <property type="entry name" value="Glyas_Fos-R_dOase_dom"/>
</dbReference>
<dbReference type="Proteomes" id="UP000838763">
    <property type="component" value="Unassembled WGS sequence"/>
</dbReference>
<evidence type="ECO:0000313" key="3">
    <source>
        <dbReference type="Proteomes" id="UP000838763"/>
    </source>
</evidence>
<evidence type="ECO:0000259" key="1">
    <source>
        <dbReference type="Pfam" id="PF00903"/>
    </source>
</evidence>
<evidence type="ECO:0000313" key="2">
    <source>
        <dbReference type="EMBL" id="CAI4214140.1"/>
    </source>
</evidence>
<protein>
    <recommendedName>
        <fullName evidence="1">Glyoxalase/fosfomycin resistance/dioxygenase domain-containing protein</fullName>
    </recommendedName>
</protein>
<dbReference type="SUPFAM" id="SSF54593">
    <property type="entry name" value="Glyoxalase/Bleomycin resistance protein/Dihydroxybiphenyl dioxygenase"/>
    <property type="match status" value="1"/>
</dbReference>
<reference evidence="2" key="1">
    <citation type="submission" date="2022-11" db="EMBL/GenBank/DDBJ databases">
        <authorList>
            <person name="Scott C."/>
            <person name="Bruce N."/>
        </authorList>
    </citation>
    <scope>NUCLEOTIDE SEQUENCE</scope>
</reference>
<dbReference type="CDD" id="cd07262">
    <property type="entry name" value="VOC_like"/>
    <property type="match status" value="1"/>
</dbReference>
<sequence>MPLDHTGVIVNKDLFEKTVTWYENALKPIGYSKTIDHKVAVGFGEGKGRADWWVACQQTTNTGTHHAFSVQTRALVDEFHKAAVEAGGTDNGAPGLRPMYHPNYYGAFVRDPAGNNIEAVCHLPEPAI</sequence>